<organism evidence="1 2">
    <name type="scientific">Artomyces pyxidatus</name>
    <dbReference type="NCBI Taxonomy" id="48021"/>
    <lineage>
        <taxon>Eukaryota</taxon>
        <taxon>Fungi</taxon>
        <taxon>Dikarya</taxon>
        <taxon>Basidiomycota</taxon>
        <taxon>Agaricomycotina</taxon>
        <taxon>Agaricomycetes</taxon>
        <taxon>Russulales</taxon>
        <taxon>Auriscalpiaceae</taxon>
        <taxon>Artomyces</taxon>
    </lineage>
</organism>
<evidence type="ECO:0000313" key="2">
    <source>
        <dbReference type="Proteomes" id="UP000814140"/>
    </source>
</evidence>
<accession>A0ACB8TLD2</accession>
<dbReference type="EMBL" id="MU277187">
    <property type="protein sequence ID" value="KAI0069215.1"/>
    <property type="molecule type" value="Genomic_DNA"/>
</dbReference>
<proteinExistence type="predicted"/>
<comment type="caution">
    <text evidence="1">The sequence shown here is derived from an EMBL/GenBank/DDBJ whole genome shotgun (WGS) entry which is preliminary data.</text>
</comment>
<keyword evidence="2" id="KW-1185">Reference proteome</keyword>
<protein>
    <submittedName>
        <fullName evidence="1">Uncharacterized protein</fullName>
    </submittedName>
</protein>
<evidence type="ECO:0000313" key="1">
    <source>
        <dbReference type="EMBL" id="KAI0069215.1"/>
    </source>
</evidence>
<reference evidence="1" key="2">
    <citation type="journal article" date="2022" name="New Phytol.">
        <title>Evolutionary transition to the ectomycorrhizal habit in the genomes of a hyperdiverse lineage of mushroom-forming fungi.</title>
        <authorList>
            <person name="Looney B."/>
            <person name="Miyauchi S."/>
            <person name="Morin E."/>
            <person name="Drula E."/>
            <person name="Courty P.E."/>
            <person name="Kohler A."/>
            <person name="Kuo A."/>
            <person name="LaButti K."/>
            <person name="Pangilinan J."/>
            <person name="Lipzen A."/>
            <person name="Riley R."/>
            <person name="Andreopoulos W."/>
            <person name="He G."/>
            <person name="Johnson J."/>
            <person name="Nolan M."/>
            <person name="Tritt A."/>
            <person name="Barry K.W."/>
            <person name="Grigoriev I.V."/>
            <person name="Nagy L.G."/>
            <person name="Hibbett D."/>
            <person name="Henrissat B."/>
            <person name="Matheny P.B."/>
            <person name="Labbe J."/>
            <person name="Martin F.M."/>
        </authorList>
    </citation>
    <scope>NUCLEOTIDE SEQUENCE</scope>
    <source>
        <strain evidence="1">HHB10654</strain>
    </source>
</reference>
<sequence>MPNVSSIIFFKSFGLFGVFLDFLEFNDLVPSMPPHFPHRYEAWTWSPDPDYIIVAANTKDIPAPVDDSQHPTLFIDGLWGQHEWTRFPQAYDSRFPYLAYIPIPPQHRPTSLSTIAAMSFTILHANVSKEMWTTLGAPPGRHVPDVGVLSSLQRRLDYAVTVSRNLFPQLSATPAFAHVVVPTIALDRARAAFITLETGVASWKDFVERFRALQRALLEMTAFADWWTDAEGTTINPEYVPPIRGPTRGVYVQTLDLYAESARGNLATYIVVQKDAYDVPSNRWVPATLRSVRVQTLVPFSAPTHTSHGKHDKPLWYYPPDPVRREDFEAAARGYAPRQDTLNPSPAYQDRLGKLVNRQLATTSRRVRGDEGQHDELRRYLNMADFPPYMHKPVAIYLDALNHTDHRVLLKSDSPREFLFPPIHLFWGPSPPTQRLFYLRAQQLLPDMRGRVDRGLPGLTTREWREVLNDAYWKRQWPTAGQRFNPAVDPPFNADRFFAYGGIGFFGSLLVPVLAGEHNPVAPLDCGCLANLSTFDDVQQRYVLLHKIALFTIESDILKLSTTTVEGNESVIPREHALRASIGKLLAHNPVEWVHGWEEVDWQRRAAWLRHLLDIVQHFPGFGDVMWRDCTTSTLLALDFKKMGGVSDPEKYYRRIEQQILTFYIQAFMKHLGYYPVPFLPTPEYLTITCASHREDIA</sequence>
<name>A0ACB8TLD2_9AGAM</name>
<reference evidence="1" key="1">
    <citation type="submission" date="2021-03" db="EMBL/GenBank/DDBJ databases">
        <authorList>
            <consortium name="DOE Joint Genome Institute"/>
            <person name="Ahrendt S."/>
            <person name="Looney B.P."/>
            <person name="Miyauchi S."/>
            <person name="Morin E."/>
            <person name="Drula E."/>
            <person name="Courty P.E."/>
            <person name="Chicoki N."/>
            <person name="Fauchery L."/>
            <person name="Kohler A."/>
            <person name="Kuo A."/>
            <person name="Labutti K."/>
            <person name="Pangilinan J."/>
            <person name="Lipzen A."/>
            <person name="Riley R."/>
            <person name="Andreopoulos W."/>
            <person name="He G."/>
            <person name="Johnson J."/>
            <person name="Barry K.W."/>
            <person name="Grigoriev I.V."/>
            <person name="Nagy L."/>
            <person name="Hibbett D."/>
            <person name="Henrissat B."/>
            <person name="Matheny P.B."/>
            <person name="Labbe J."/>
            <person name="Martin F."/>
        </authorList>
    </citation>
    <scope>NUCLEOTIDE SEQUENCE</scope>
    <source>
        <strain evidence="1">HHB10654</strain>
    </source>
</reference>
<gene>
    <name evidence="1" type="ORF">BV25DRAFT_1910910</name>
</gene>
<dbReference type="Proteomes" id="UP000814140">
    <property type="component" value="Unassembled WGS sequence"/>
</dbReference>